<accession>A0A1G8AB40</accession>
<keyword evidence="2 3" id="KW-0479">Metal-binding</keyword>
<dbReference type="SUPFAM" id="SSF109854">
    <property type="entry name" value="DinB/YfiT-like putative metalloenzymes"/>
    <property type="match status" value="1"/>
</dbReference>
<feature type="binding site" evidence="3">
    <location>
        <position position="46"/>
    </location>
    <ligand>
        <name>a divalent metal cation</name>
        <dbReference type="ChEBI" id="CHEBI:60240"/>
    </ligand>
</feature>
<organism evidence="4 5">
    <name type="scientific">Chitinophaga filiformis</name>
    <name type="common">Myxococcus filiformis</name>
    <name type="synonym">Flexibacter filiformis</name>
    <dbReference type="NCBI Taxonomy" id="104663"/>
    <lineage>
        <taxon>Bacteria</taxon>
        <taxon>Pseudomonadati</taxon>
        <taxon>Bacteroidota</taxon>
        <taxon>Chitinophagia</taxon>
        <taxon>Chitinophagales</taxon>
        <taxon>Chitinophagaceae</taxon>
        <taxon>Chitinophaga</taxon>
    </lineage>
</organism>
<dbReference type="Pfam" id="PF05163">
    <property type="entry name" value="DinB"/>
    <property type="match status" value="1"/>
</dbReference>
<gene>
    <name evidence="4" type="ORF">SAMN04488121_109189</name>
</gene>
<dbReference type="Proteomes" id="UP000199045">
    <property type="component" value="Unassembled WGS sequence"/>
</dbReference>
<dbReference type="Gene3D" id="1.20.120.450">
    <property type="entry name" value="dinb family like domain"/>
    <property type="match status" value="1"/>
</dbReference>
<evidence type="ECO:0000256" key="1">
    <source>
        <dbReference type="ARBA" id="ARBA00008635"/>
    </source>
</evidence>
<dbReference type="InterPro" id="IPR007837">
    <property type="entry name" value="DinB"/>
</dbReference>
<feature type="binding site" evidence="3">
    <location>
        <position position="134"/>
    </location>
    <ligand>
        <name>a divalent metal cation</name>
        <dbReference type="ChEBI" id="CHEBI:60240"/>
    </ligand>
</feature>
<reference evidence="4 5" key="1">
    <citation type="submission" date="2016-10" db="EMBL/GenBank/DDBJ databases">
        <authorList>
            <person name="de Groot N.N."/>
        </authorList>
    </citation>
    <scope>NUCLEOTIDE SEQUENCE [LARGE SCALE GENOMIC DNA]</scope>
    <source>
        <strain evidence="4 5">DSM 527</strain>
    </source>
</reference>
<evidence type="ECO:0000313" key="5">
    <source>
        <dbReference type="Proteomes" id="UP000199045"/>
    </source>
</evidence>
<protein>
    <submittedName>
        <fullName evidence="4">Uncharacterized damage-inducible protein DinB (Forms a four-helix bundle)</fullName>
    </submittedName>
</protein>
<proteinExistence type="inferred from homology"/>
<sequence length="172" mass="19625">MIIQALLQEFEHEVTSTRKLLQAVPAKDIDFKPSPISWTMGQLAQHIATIYYWYVGTLTKDVYDMASDRLERGDPADIQATLALFEENVEKARVALNTITEESLQIPWTMKVGERTVLGPLPRGIVLRGFLFNHIYHHRGEMMVYLRATGNVVPSLYGPTYEQEQAMKNATR</sequence>
<dbReference type="RefSeq" id="WP_089837006.1">
    <property type="nucleotide sequence ID" value="NZ_FNBN01000009.1"/>
</dbReference>
<dbReference type="EMBL" id="FNBN01000009">
    <property type="protein sequence ID" value="SDH18097.1"/>
    <property type="molecule type" value="Genomic_DNA"/>
</dbReference>
<dbReference type="STRING" id="104663.SAMN04488121_109189"/>
<evidence type="ECO:0000256" key="2">
    <source>
        <dbReference type="ARBA" id="ARBA00022723"/>
    </source>
</evidence>
<evidence type="ECO:0000313" key="4">
    <source>
        <dbReference type="EMBL" id="SDH18097.1"/>
    </source>
</evidence>
<dbReference type="InterPro" id="IPR034660">
    <property type="entry name" value="DinB/YfiT-like"/>
</dbReference>
<comment type="similarity">
    <text evidence="1">Belongs to the DinB family.</text>
</comment>
<dbReference type="OrthoDB" id="119432at2"/>
<dbReference type="AlphaFoldDB" id="A0A1G8AB40"/>
<feature type="binding site" evidence="3">
    <location>
        <position position="138"/>
    </location>
    <ligand>
        <name>a divalent metal cation</name>
        <dbReference type="ChEBI" id="CHEBI:60240"/>
    </ligand>
</feature>
<name>A0A1G8AB40_CHIFI</name>
<evidence type="ECO:0000256" key="3">
    <source>
        <dbReference type="PIRSR" id="PIRSR607837-1"/>
    </source>
</evidence>
<dbReference type="GO" id="GO:0046872">
    <property type="term" value="F:metal ion binding"/>
    <property type="evidence" value="ECO:0007669"/>
    <property type="project" value="UniProtKB-KW"/>
</dbReference>